<organism evidence="1">
    <name type="scientific">marine sediment metagenome</name>
    <dbReference type="NCBI Taxonomy" id="412755"/>
    <lineage>
        <taxon>unclassified sequences</taxon>
        <taxon>metagenomes</taxon>
        <taxon>ecological metagenomes</taxon>
    </lineage>
</organism>
<dbReference type="AlphaFoldDB" id="X1SGF6"/>
<reference evidence="1" key="1">
    <citation type="journal article" date="2014" name="Front. Microbiol.">
        <title>High frequency of phylogenetically diverse reductive dehalogenase-homologous genes in deep subseafloor sedimentary metagenomes.</title>
        <authorList>
            <person name="Kawai M."/>
            <person name="Futagami T."/>
            <person name="Toyoda A."/>
            <person name="Takaki Y."/>
            <person name="Nishi S."/>
            <person name="Hori S."/>
            <person name="Arai W."/>
            <person name="Tsubouchi T."/>
            <person name="Morono Y."/>
            <person name="Uchiyama I."/>
            <person name="Ito T."/>
            <person name="Fujiyama A."/>
            <person name="Inagaki F."/>
            <person name="Takami H."/>
        </authorList>
    </citation>
    <scope>NUCLEOTIDE SEQUENCE</scope>
    <source>
        <strain evidence="1">Expedition CK06-06</strain>
    </source>
</reference>
<evidence type="ECO:0000313" key="1">
    <source>
        <dbReference type="EMBL" id="GAI92043.1"/>
    </source>
</evidence>
<dbReference type="EMBL" id="BARW01024451">
    <property type="protein sequence ID" value="GAI92043.1"/>
    <property type="molecule type" value="Genomic_DNA"/>
</dbReference>
<proteinExistence type="predicted"/>
<sequence length="60" mass="7076">VNSSLSIKIGKKIFDELETQDIISSCPLCVFNYRYVNYKTQSEYKTKYITDYLLEALKKE</sequence>
<protein>
    <recommendedName>
        <fullName evidence="2">Cysteine-rich domain-containing protein</fullName>
    </recommendedName>
</protein>
<feature type="non-terminal residue" evidence="1">
    <location>
        <position position="1"/>
    </location>
</feature>
<accession>X1SGF6</accession>
<evidence type="ECO:0008006" key="2">
    <source>
        <dbReference type="Google" id="ProtNLM"/>
    </source>
</evidence>
<comment type="caution">
    <text evidence="1">The sequence shown here is derived from an EMBL/GenBank/DDBJ whole genome shotgun (WGS) entry which is preliminary data.</text>
</comment>
<gene>
    <name evidence="1" type="ORF">S12H4_40311</name>
</gene>
<name>X1SGF6_9ZZZZ</name>